<comment type="caution">
    <text evidence="4">The sequence shown here is derived from an EMBL/GenBank/DDBJ whole genome shotgun (WGS) entry which is preliminary data.</text>
</comment>
<organism evidence="4 5">
    <name type="scientific">Cucumis melo var. makuwa</name>
    <name type="common">Oriental melon</name>
    <dbReference type="NCBI Taxonomy" id="1194695"/>
    <lineage>
        <taxon>Eukaryota</taxon>
        <taxon>Viridiplantae</taxon>
        <taxon>Streptophyta</taxon>
        <taxon>Embryophyta</taxon>
        <taxon>Tracheophyta</taxon>
        <taxon>Spermatophyta</taxon>
        <taxon>Magnoliopsida</taxon>
        <taxon>eudicotyledons</taxon>
        <taxon>Gunneridae</taxon>
        <taxon>Pentapetalae</taxon>
        <taxon>rosids</taxon>
        <taxon>fabids</taxon>
        <taxon>Cucurbitales</taxon>
        <taxon>Cucurbitaceae</taxon>
        <taxon>Benincaseae</taxon>
        <taxon>Cucumis</taxon>
    </lineage>
</organism>
<dbReference type="AlphaFoldDB" id="A0A5D3CGL1"/>
<dbReference type="Gene3D" id="1.10.340.70">
    <property type="match status" value="1"/>
</dbReference>
<dbReference type="SUPFAM" id="SSF56672">
    <property type="entry name" value="DNA/RNA polymerases"/>
    <property type="match status" value="1"/>
</dbReference>
<dbReference type="Pfam" id="PF13456">
    <property type="entry name" value="RVT_3"/>
    <property type="match status" value="1"/>
</dbReference>
<evidence type="ECO:0000313" key="4">
    <source>
        <dbReference type="EMBL" id="TYK10941.1"/>
    </source>
</evidence>
<dbReference type="InterPro" id="IPR036397">
    <property type="entry name" value="RNaseH_sf"/>
</dbReference>
<dbReference type="InterPro" id="IPR041577">
    <property type="entry name" value="RT_RNaseH_2"/>
</dbReference>
<proteinExistence type="predicted"/>
<feature type="domain" description="Reverse transcriptase/retrotransposon-derived protein RNase H-like" evidence="2">
    <location>
        <begin position="132"/>
        <end position="204"/>
    </location>
</feature>
<dbReference type="PANTHER" id="PTHR48475:SF1">
    <property type="entry name" value="RNASE H TYPE-1 DOMAIN-CONTAINING PROTEIN"/>
    <property type="match status" value="1"/>
</dbReference>
<dbReference type="PANTHER" id="PTHR48475">
    <property type="entry name" value="RIBONUCLEASE H"/>
    <property type="match status" value="1"/>
</dbReference>
<dbReference type="GO" id="GO:0004523">
    <property type="term" value="F:RNA-DNA hybrid ribonuclease activity"/>
    <property type="evidence" value="ECO:0007669"/>
    <property type="project" value="InterPro"/>
</dbReference>
<dbReference type="Pfam" id="PF17919">
    <property type="entry name" value="RT_RNaseH_2"/>
    <property type="match status" value="1"/>
</dbReference>
<keyword evidence="4" id="KW-0808">Transferase</keyword>
<reference evidence="4 5" key="1">
    <citation type="submission" date="2019-08" db="EMBL/GenBank/DDBJ databases">
        <title>Draft genome sequences of two oriental melons (Cucumis melo L. var makuwa).</title>
        <authorList>
            <person name="Kwon S.-Y."/>
        </authorList>
    </citation>
    <scope>NUCLEOTIDE SEQUENCE [LARGE SCALE GENOMIC DNA]</scope>
    <source>
        <strain evidence="5">cv. Chang Bougi</strain>
        <tissue evidence="4">Leaf</tissue>
    </source>
</reference>
<sequence length="456" mass="52943">MLIKIKEEVKKQFDVGFLAVAKYPIWVANIVPVPKKDENVRMCIDYRDLNRASPKENFPLPHIDVSNLSESDGYIIPSLDAKKLKFMFDDMIAKSGLEEKHVVTLRIKVDPDKIKAIMDLRPPQTQKEICHWNEDCQKAFDKIKDYLQSPPILVPPTPVRPLILYLTVKEGSIGCVLGQHDSTEKKEQVVYYLSKKFTNYESKKAIKGSVIVDCLAELPIEDYEPMKFDFPGDSKYFIEYMDNDLNEEWETRDAKLIPYNDYIHTLTQTFDSMTLEHFPRESNQVVDALATLSVMFNVAYTEEVQPIRMEKYKTPSYCMSLEREPDGKPWYHDIKHYIAYREYPTGASENSKRTIKRLAMKFFLSGKVLYKRNYDMTLLRCVDALESEKILEENHEGVCGTHANGYMMARQVLRSGYFWLTMELDCIKHARRCHKCQIYADKVHAPASTLHVLTAP</sequence>
<dbReference type="EMBL" id="SSTD01011039">
    <property type="protein sequence ID" value="TYK10941.1"/>
    <property type="molecule type" value="Genomic_DNA"/>
</dbReference>
<dbReference type="Pfam" id="PF17921">
    <property type="entry name" value="Integrase_H2C2"/>
    <property type="match status" value="1"/>
</dbReference>
<evidence type="ECO:0000259" key="2">
    <source>
        <dbReference type="Pfam" id="PF17919"/>
    </source>
</evidence>
<dbReference type="InterPro" id="IPR041588">
    <property type="entry name" value="Integrase_H2C2"/>
</dbReference>
<dbReference type="InterPro" id="IPR043502">
    <property type="entry name" value="DNA/RNA_pol_sf"/>
</dbReference>
<dbReference type="Gene3D" id="3.10.10.10">
    <property type="entry name" value="HIV Type 1 Reverse Transcriptase, subunit A, domain 1"/>
    <property type="match status" value="1"/>
</dbReference>
<feature type="domain" description="RNase H type-1" evidence="1">
    <location>
        <begin position="245"/>
        <end position="291"/>
    </location>
</feature>
<dbReference type="Gene3D" id="3.30.420.10">
    <property type="entry name" value="Ribonuclease H-like superfamily/Ribonuclease H"/>
    <property type="match status" value="1"/>
</dbReference>
<keyword evidence="4" id="KW-0548">Nucleotidyltransferase</keyword>
<dbReference type="GO" id="GO:0003676">
    <property type="term" value="F:nucleic acid binding"/>
    <property type="evidence" value="ECO:0007669"/>
    <property type="project" value="InterPro"/>
</dbReference>
<name>A0A5D3CGL1_CUCMM</name>
<dbReference type="Proteomes" id="UP000321947">
    <property type="component" value="Unassembled WGS sequence"/>
</dbReference>
<keyword evidence="4" id="KW-0695">RNA-directed DNA polymerase</keyword>
<evidence type="ECO:0000313" key="5">
    <source>
        <dbReference type="Proteomes" id="UP000321947"/>
    </source>
</evidence>
<protein>
    <submittedName>
        <fullName evidence="4">Putative RNA-directed DNA polymerase (Reverse transcriptase), Ribonuclease H</fullName>
    </submittedName>
</protein>
<dbReference type="GO" id="GO:0003964">
    <property type="term" value="F:RNA-directed DNA polymerase activity"/>
    <property type="evidence" value="ECO:0007669"/>
    <property type="project" value="UniProtKB-KW"/>
</dbReference>
<dbReference type="InterPro" id="IPR002156">
    <property type="entry name" value="RNaseH_domain"/>
</dbReference>
<accession>A0A5D3CGL1</accession>
<gene>
    <name evidence="4" type="ORF">E5676_scaffold107G00230</name>
</gene>
<evidence type="ECO:0000259" key="3">
    <source>
        <dbReference type="Pfam" id="PF17921"/>
    </source>
</evidence>
<evidence type="ECO:0000259" key="1">
    <source>
        <dbReference type="Pfam" id="PF13456"/>
    </source>
</evidence>
<feature type="domain" description="Integrase zinc-binding" evidence="3">
    <location>
        <begin position="386"/>
        <end position="439"/>
    </location>
</feature>